<evidence type="ECO:0000313" key="1">
    <source>
        <dbReference type="EMBL" id="CAI2185095.1"/>
    </source>
</evidence>
<accession>A0A9W4SVQ7</accession>
<sequence length="217" mass="23577">MIDGGQTTFTEVDFLGTVATITAKNVVTNVESLAYGGYVIVTKDCSTGKNDGYVVNNEGVYNVTILWGLSDKYSYVDVVVLPNNTIVVEGGDGTAPGGPGGYESAKILSTIPAKGSTVTVQNKYKNLTLHSNTLNTYNAPNVPYYVEVDNDFVKKQSNGQNVIGIRSKIWTFNGSRRLSTTKKYQYDANTKEDQFIMRVEIKKSVSSKQASSGQLII</sequence>
<name>A0A9W4SVQ7_9GLOM</name>
<protein>
    <submittedName>
        <fullName evidence="1">7233_t:CDS:1</fullName>
    </submittedName>
</protein>
<dbReference type="EMBL" id="CAMKVN010003579">
    <property type="protein sequence ID" value="CAI2185095.1"/>
    <property type="molecule type" value="Genomic_DNA"/>
</dbReference>
<dbReference type="Proteomes" id="UP001153678">
    <property type="component" value="Unassembled WGS sequence"/>
</dbReference>
<gene>
    <name evidence="1" type="ORF">FWILDA_LOCUS11905</name>
</gene>
<comment type="caution">
    <text evidence="1">The sequence shown here is derived from an EMBL/GenBank/DDBJ whole genome shotgun (WGS) entry which is preliminary data.</text>
</comment>
<evidence type="ECO:0000313" key="2">
    <source>
        <dbReference type="Proteomes" id="UP001153678"/>
    </source>
</evidence>
<organism evidence="1 2">
    <name type="scientific">Funneliformis geosporum</name>
    <dbReference type="NCBI Taxonomy" id="1117311"/>
    <lineage>
        <taxon>Eukaryota</taxon>
        <taxon>Fungi</taxon>
        <taxon>Fungi incertae sedis</taxon>
        <taxon>Mucoromycota</taxon>
        <taxon>Glomeromycotina</taxon>
        <taxon>Glomeromycetes</taxon>
        <taxon>Glomerales</taxon>
        <taxon>Glomeraceae</taxon>
        <taxon>Funneliformis</taxon>
    </lineage>
</organism>
<proteinExistence type="predicted"/>
<reference evidence="1" key="1">
    <citation type="submission" date="2022-08" db="EMBL/GenBank/DDBJ databases">
        <authorList>
            <person name="Kallberg Y."/>
            <person name="Tangrot J."/>
            <person name="Rosling A."/>
        </authorList>
    </citation>
    <scope>NUCLEOTIDE SEQUENCE</scope>
    <source>
        <strain evidence="1">Wild A</strain>
    </source>
</reference>
<dbReference type="AlphaFoldDB" id="A0A9W4SVQ7"/>
<keyword evidence="2" id="KW-1185">Reference proteome</keyword>